<evidence type="ECO:0000313" key="8">
    <source>
        <dbReference type="Proteomes" id="UP000612282"/>
    </source>
</evidence>
<keyword evidence="2 5" id="KW-0812">Transmembrane</keyword>
<name>A0ABQ3XP18_9ACTN</name>
<dbReference type="InterPro" id="IPR036259">
    <property type="entry name" value="MFS_trans_sf"/>
</dbReference>
<evidence type="ECO:0000256" key="5">
    <source>
        <dbReference type="SAM" id="Phobius"/>
    </source>
</evidence>
<proteinExistence type="predicted"/>
<evidence type="ECO:0000256" key="2">
    <source>
        <dbReference type="ARBA" id="ARBA00022692"/>
    </source>
</evidence>
<reference evidence="7 8" key="1">
    <citation type="submission" date="2021-01" db="EMBL/GenBank/DDBJ databases">
        <title>Whole genome shotgun sequence of Actinoplanes couchii NBRC 106145.</title>
        <authorList>
            <person name="Komaki H."/>
            <person name="Tamura T."/>
        </authorList>
    </citation>
    <scope>NUCLEOTIDE SEQUENCE [LARGE SCALE GENOMIC DNA]</scope>
    <source>
        <strain evidence="7 8">NBRC 106145</strain>
    </source>
</reference>
<comment type="caution">
    <text evidence="7">The sequence shown here is derived from an EMBL/GenBank/DDBJ whole genome shotgun (WGS) entry which is preliminary data.</text>
</comment>
<accession>A0ABQ3XP18</accession>
<comment type="subcellular location">
    <subcellularLocation>
        <location evidence="1">Cell membrane</location>
        <topology evidence="1">Multi-pass membrane protein</topology>
    </subcellularLocation>
</comment>
<sequence>MYGTGVAPASFAVPLALIGVGAGVLGPSVTADVLRLVPAESSATASGVLATSQQLGAALGITLFGLLYFTELARHDVVRATSAALFACALALLAAAALARFVTLPAVRSPA</sequence>
<dbReference type="InterPro" id="IPR020846">
    <property type="entry name" value="MFS_dom"/>
</dbReference>
<keyword evidence="8" id="KW-1185">Reference proteome</keyword>
<keyword evidence="3 5" id="KW-1133">Transmembrane helix</keyword>
<evidence type="ECO:0000256" key="3">
    <source>
        <dbReference type="ARBA" id="ARBA00022989"/>
    </source>
</evidence>
<evidence type="ECO:0000313" key="7">
    <source>
        <dbReference type="EMBL" id="GID60252.1"/>
    </source>
</evidence>
<feature type="transmembrane region" description="Helical" evidence="5">
    <location>
        <begin position="47"/>
        <end position="69"/>
    </location>
</feature>
<keyword evidence="4 5" id="KW-0472">Membrane</keyword>
<dbReference type="SUPFAM" id="SSF103473">
    <property type="entry name" value="MFS general substrate transporter"/>
    <property type="match status" value="1"/>
</dbReference>
<dbReference type="PROSITE" id="PS50850">
    <property type="entry name" value="MFS"/>
    <property type="match status" value="1"/>
</dbReference>
<organism evidence="7 8">
    <name type="scientific">Actinoplanes couchii</name>
    <dbReference type="NCBI Taxonomy" id="403638"/>
    <lineage>
        <taxon>Bacteria</taxon>
        <taxon>Bacillati</taxon>
        <taxon>Actinomycetota</taxon>
        <taxon>Actinomycetes</taxon>
        <taxon>Micromonosporales</taxon>
        <taxon>Micromonosporaceae</taxon>
        <taxon>Actinoplanes</taxon>
    </lineage>
</organism>
<dbReference type="Proteomes" id="UP000612282">
    <property type="component" value="Unassembled WGS sequence"/>
</dbReference>
<evidence type="ECO:0000259" key="6">
    <source>
        <dbReference type="PROSITE" id="PS50850"/>
    </source>
</evidence>
<dbReference type="EMBL" id="BOMG01000105">
    <property type="protein sequence ID" value="GID60252.1"/>
    <property type="molecule type" value="Genomic_DNA"/>
</dbReference>
<feature type="domain" description="Major facilitator superfamily (MFS) profile" evidence="6">
    <location>
        <begin position="1"/>
        <end position="108"/>
    </location>
</feature>
<evidence type="ECO:0000256" key="1">
    <source>
        <dbReference type="ARBA" id="ARBA00004651"/>
    </source>
</evidence>
<evidence type="ECO:0000256" key="4">
    <source>
        <dbReference type="ARBA" id="ARBA00023136"/>
    </source>
</evidence>
<dbReference type="Gene3D" id="1.20.1250.20">
    <property type="entry name" value="MFS general substrate transporter like domains"/>
    <property type="match status" value="1"/>
</dbReference>
<feature type="transmembrane region" description="Helical" evidence="5">
    <location>
        <begin position="81"/>
        <end position="102"/>
    </location>
</feature>
<protein>
    <recommendedName>
        <fullName evidence="6">Major facilitator superfamily (MFS) profile domain-containing protein</fullName>
    </recommendedName>
</protein>
<gene>
    <name evidence="7" type="ORF">Aco03nite_086560</name>
</gene>